<gene>
    <name evidence="2" type="ORF">HX001_14855</name>
</gene>
<dbReference type="RefSeq" id="WP_159155624.1">
    <property type="nucleotide sequence ID" value="NZ_CP013210.1"/>
</dbReference>
<dbReference type="AlphaFoldDB" id="A0AAJ1QGZ0"/>
<name>A0AAJ1QGZ0_9FLAO</name>
<evidence type="ECO:0000256" key="1">
    <source>
        <dbReference type="SAM" id="Phobius"/>
    </source>
</evidence>
<feature type="transmembrane region" description="Helical" evidence="1">
    <location>
        <begin position="54"/>
        <end position="81"/>
    </location>
</feature>
<keyword evidence="1" id="KW-0812">Transmembrane</keyword>
<accession>A0AAJ1QGZ0</accession>
<proteinExistence type="predicted"/>
<sequence length="91" mass="10537">MDNYSTKEIFNIVKKSTIGILIPMFILGLIFNYLGWSSTTFNNEKVAGFKAVMVFTATFPIYILIIFVLMFLYVFIGIKIYKLVMIIFKKS</sequence>
<comment type="caution">
    <text evidence="2">The sequence shown here is derived from an EMBL/GenBank/DDBJ whole genome shotgun (WGS) entry which is preliminary data.</text>
</comment>
<organism evidence="2 3">
    <name type="scientific">Empedobacter brevis</name>
    <dbReference type="NCBI Taxonomy" id="247"/>
    <lineage>
        <taxon>Bacteria</taxon>
        <taxon>Pseudomonadati</taxon>
        <taxon>Bacteroidota</taxon>
        <taxon>Flavobacteriia</taxon>
        <taxon>Flavobacteriales</taxon>
        <taxon>Weeksellaceae</taxon>
        <taxon>Empedobacter</taxon>
    </lineage>
</organism>
<keyword evidence="1" id="KW-0472">Membrane</keyword>
<reference evidence="2" key="2">
    <citation type="journal article" date="2022" name="Sci. Total Environ.">
        <title>Prevalence, transmission, and molecular epidemiology of tet(X)-positive bacteria among humans, animals, and environmental niches in China: An epidemiological, and genomic-based study.</title>
        <authorList>
            <person name="Dong N."/>
            <person name="Zeng Y."/>
            <person name="Cai C."/>
            <person name="Sun C."/>
            <person name="Lu J."/>
            <person name="Liu C."/>
            <person name="Zhou H."/>
            <person name="Sun Q."/>
            <person name="Shu L."/>
            <person name="Wang H."/>
            <person name="Wang Y."/>
            <person name="Wang S."/>
            <person name="Wu C."/>
            <person name="Chan E.W."/>
            <person name="Chen G."/>
            <person name="Shen Z."/>
            <person name="Chen S."/>
            <person name="Zhang R."/>
        </authorList>
    </citation>
    <scope>NUCLEOTIDE SEQUENCE</scope>
    <source>
        <strain evidence="2">R655-4</strain>
    </source>
</reference>
<evidence type="ECO:0000313" key="3">
    <source>
        <dbReference type="Proteomes" id="UP001170959"/>
    </source>
</evidence>
<reference evidence="2" key="1">
    <citation type="submission" date="2020-06" db="EMBL/GenBank/DDBJ databases">
        <authorList>
            <person name="Dong N."/>
        </authorList>
    </citation>
    <scope>NUCLEOTIDE SEQUENCE</scope>
    <source>
        <strain evidence="2">R655-4</strain>
    </source>
</reference>
<protein>
    <submittedName>
        <fullName evidence="2">Uncharacterized protein</fullName>
    </submittedName>
</protein>
<dbReference type="Proteomes" id="UP001170959">
    <property type="component" value="Unassembled WGS sequence"/>
</dbReference>
<dbReference type="EMBL" id="JACAGJ010000008">
    <property type="protein sequence ID" value="MDM1073766.1"/>
    <property type="molecule type" value="Genomic_DNA"/>
</dbReference>
<keyword evidence="1" id="KW-1133">Transmembrane helix</keyword>
<evidence type="ECO:0000313" key="2">
    <source>
        <dbReference type="EMBL" id="MDM1073766.1"/>
    </source>
</evidence>
<feature type="transmembrane region" description="Helical" evidence="1">
    <location>
        <begin position="12"/>
        <end position="34"/>
    </location>
</feature>